<evidence type="ECO:0000313" key="2">
    <source>
        <dbReference type="Proteomes" id="UP000299102"/>
    </source>
</evidence>
<dbReference type="Proteomes" id="UP000299102">
    <property type="component" value="Unassembled WGS sequence"/>
</dbReference>
<sequence length="115" mass="12854">MAGRPRRRGGSAAHRLDFTVHKARPYHRTRAAAAPRGLQAPNAAAQPGSVPLRHLGLTNLKFFLSVVYLETALSHTYSPMTSFFRRAAELKSFALLHYALRSANRRRHEMTTCAL</sequence>
<dbReference type="AlphaFoldDB" id="A0A4C1VZC2"/>
<organism evidence="1 2">
    <name type="scientific">Eumeta variegata</name>
    <name type="common">Bagworm moth</name>
    <name type="synonym">Eumeta japonica</name>
    <dbReference type="NCBI Taxonomy" id="151549"/>
    <lineage>
        <taxon>Eukaryota</taxon>
        <taxon>Metazoa</taxon>
        <taxon>Ecdysozoa</taxon>
        <taxon>Arthropoda</taxon>
        <taxon>Hexapoda</taxon>
        <taxon>Insecta</taxon>
        <taxon>Pterygota</taxon>
        <taxon>Neoptera</taxon>
        <taxon>Endopterygota</taxon>
        <taxon>Lepidoptera</taxon>
        <taxon>Glossata</taxon>
        <taxon>Ditrysia</taxon>
        <taxon>Tineoidea</taxon>
        <taxon>Psychidae</taxon>
        <taxon>Oiketicinae</taxon>
        <taxon>Eumeta</taxon>
    </lineage>
</organism>
<comment type="caution">
    <text evidence="1">The sequence shown here is derived from an EMBL/GenBank/DDBJ whole genome shotgun (WGS) entry which is preliminary data.</text>
</comment>
<dbReference type="EMBL" id="BGZK01000439">
    <property type="protein sequence ID" value="GBP43599.1"/>
    <property type="molecule type" value="Genomic_DNA"/>
</dbReference>
<name>A0A4C1VZC2_EUMVA</name>
<evidence type="ECO:0000313" key="1">
    <source>
        <dbReference type="EMBL" id="GBP43599.1"/>
    </source>
</evidence>
<proteinExistence type="predicted"/>
<keyword evidence="2" id="KW-1185">Reference proteome</keyword>
<gene>
    <name evidence="1" type="ORF">EVAR_32165_1</name>
</gene>
<accession>A0A4C1VZC2</accession>
<reference evidence="1 2" key="1">
    <citation type="journal article" date="2019" name="Commun. Biol.">
        <title>The bagworm genome reveals a unique fibroin gene that provides high tensile strength.</title>
        <authorList>
            <person name="Kono N."/>
            <person name="Nakamura H."/>
            <person name="Ohtoshi R."/>
            <person name="Tomita M."/>
            <person name="Numata K."/>
            <person name="Arakawa K."/>
        </authorList>
    </citation>
    <scope>NUCLEOTIDE SEQUENCE [LARGE SCALE GENOMIC DNA]</scope>
</reference>
<protein>
    <submittedName>
        <fullName evidence="1">Uncharacterized protein</fullName>
    </submittedName>
</protein>